<dbReference type="RefSeq" id="WP_348391618.1">
    <property type="nucleotide sequence ID" value="NZ_CP134145.1"/>
</dbReference>
<dbReference type="Proteomes" id="UP001258994">
    <property type="component" value="Chromosome"/>
</dbReference>
<accession>A0ABY9TVH9</accession>
<dbReference type="EMBL" id="CP134145">
    <property type="protein sequence ID" value="WNC72501.1"/>
    <property type="molecule type" value="Genomic_DNA"/>
</dbReference>
<keyword evidence="2" id="KW-1185">Reference proteome</keyword>
<gene>
    <name evidence="1" type="ORF">RGQ13_00580</name>
</gene>
<protein>
    <submittedName>
        <fullName evidence="1">Uncharacterized protein</fullName>
    </submittedName>
</protein>
<evidence type="ECO:0000313" key="1">
    <source>
        <dbReference type="EMBL" id="WNC72501.1"/>
    </source>
</evidence>
<sequence>MKNTIFRDILNINKETVAIIKDEVLPGVGAEIDSKLNEIDKGHTEEDLTIATLKGDTLLSLFCKNGLYNILVNGLNNNETIATHYCREPLFEIKDNENMIEVELQIFTLYTEVSIELTFVKNKKSLLGYLFEIEVDT</sequence>
<name>A0ABY9TVH9_9GAMM</name>
<organism evidence="1 2">
    <name type="scientific">Thalassotalea psychrophila</name>
    <dbReference type="NCBI Taxonomy" id="3065647"/>
    <lineage>
        <taxon>Bacteria</taxon>
        <taxon>Pseudomonadati</taxon>
        <taxon>Pseudomonadota</taxon>
        <taxon>Gammaproteobacteria</taxon>
        <taxon>Alteromonadales</taxon>
        <taxon>Colwelliaceae</taxon>
        <taxon>Thalassotalea</taxon>
    </lineage>
</organism>
<reference evidence="2" key="1">
    <citation type="submission" date="2023-09" db="EMBL/GenBank/DDBJ databases">
        <authorList>
            <person name="Li S."/>
            <person name="Li X."/>
            <person name="Zhang C."/>
            <person name="Zhao Z."/>
        </authorList>
    </citation>
    <scope>NUCLEOTIDE SEQUENCE [LARGE SCALE GENOMIC DNA]</scope>
    <source>
        <strain evidence="2">SQ149</strain>
    </source>
</reference>
<proteinExistence type="predicted"/>
<evidence type="ECO:0000313" key="2">
    <source>
        <dbReference type="Proteomes" id="UP001258994"/>
    </source>
</evidence>